<evidence type="ECO:0000313" key="1">
    <source>
        <dbReference type="EMBL" id="OCT76227.1"/>
    </source>
</evidence>
<sequence>MNIFGALCLNPAFFPLYFFVSKIFPFSFRNGDCISVVSPLSVETDCDGILLLLCPVCDLCDMVFPSPPVNIFSVVPSVAPLKKDPIFSCSPSRVLSIY</sequence>
<evidence type="ECO:0000313" key="2">
    <source>
        <dbReference type="Proteomes" id="UP000694892"/>
    </source>
</evidence>
<dbReference type="AlphaFoldDB" id="A0A974CNR7"/>
<dbReference type="EMBL" id="CM004476">
    <property type="protein sequence ID" value="OCT76227.1"/>
    <property type="molecule type" value="Genomic_DNA"/>
</dbReference>
<dbReference type="Proteomes" id="UP000694892">
    <property type="component" value="Chromosome 6L"/>
</dbReference>
<name>A0A974CNR7_XENLA</name>
<organism evidence="1 2">
    <name type="scientific">Xenopus laevis</name>
    <name type="common">African clawed frog</name>
    <dbReference type="NCBI Taxonomy" id="8355"/>
    <lineage>
        <taxon>Eukaryota</taxon>
        <taxon>Metazoa</taxon>
        <taxon>Chordata</taxon>
        <taxon>Craniata</taxon>
        <taxon>Vertebrata</taxon>
        <taxon>Euteleostomi</taxon>
        <taxon>Amphibia</taxon>
        <taxon>Batrachia</taxon>
        <taxon>Anura</taxon>
        <taxon>Pipoidea</taxon>
        <taxon>Pipidae</taxon>
        <taxon>Xenopodinae</taxon>
        <taxon>Xenopus</taxon>
        <taxon>Xenopus</taxon>
    </lineage>
</organism>
<reference evidence="2" key="1">
    <citation type="journal article" date="2016" name="Nature">
        <title>Genome evolution in the allotetraploid frog Xenopus laevis.</title>
        <authorList>
            <person name="Session A.M."/>
            <person name="Uno Y."/>
            <person name="Kwon T."/>
            <person name="Chapman J.A."/>
            <person name="Toyoda A."/>
            <person name="Takahashi S."/>
            <person name="Fukui A."/>
            <person name="Hikosaka A."/>
            <person name="Suzuki A."/>
            <person name="Kondo M."/>
            <person name="van Heeringen S.J."/>
            <person name="Quigley I."/>
            <person name="Heinz S."/>
            <person name="Ogino H."/>
            <person name="Ochi H."/>
            <person name="Hellsten U."/>
            <person name="Lyons J.B."/>
            <person name="Simakov O."/>
            <person name="Putnam N."/>
            <person name="Stites J."/>
            <person name="Kuroki Y."/>
            <person name="Tanaka T."/>
            <person name="Michiue T."/>
            <person name="Watanabe M."/>
            <person name="Bogdanovic O."/>
            <person name="Lister R."/>
            <person name="Georgiou G."/>
            <person name="Paranjpe S.S."/>
            <person name="van Kruijsbergen I."/>
            <person name="Shu S."/>
            <person name="Carlson J."/>
            <person name="Kinoshita T."/>
            <person name="Ohta Y."/>
            <person name="Mawaribuchi S."/>
            <person name="Jenkins J."/>
            <person name="Grimwood J."/>
            <person name="Schmutz J."/>
            <person name="Mitros T."/>
            <person name="Mozaffari S.V."/>
            <person name="Suzuki Y."/>
            <person name="Haramoto Y."/>
            <person name="Yamamoto T.S."/>
            <person name="Takagi C."/>
            <person name="Heald R."/>
            <person name="Miller K."/>
            <person name="Haudenschild C."/>
            <person name="Kitzman J."/>
            <person name="Nakayama T."/>
            <person name="Izutsu Y."/>
            <person name="Robert J."/>
            <person name="Fortriede J."/>
            <person name="Burns K."/>
            <person name="Lotay V."/>
            <person name="Karimi K."/>
            <person name="Yasuoka Y."/>
            <person name="Dichmann D.S."/>
            <person name="Flajnik M.F."/>
            <person name="Houston D.W."/>
            <person name="Shendure J."/>
            <person name="DuPasquier L."/>
            <person name="Vize P.D."/>
            <person name="Zorn A.M."/>
            <person name="Ito M."/>
            <person name="Marcotte E.M."/>
            <person name="Wallingford J.B."/>
            <person name="Ito Y."/>
            <person name="Asashima M."/>
            <person name="Ueno N."/>
            <person name="Matsuda Y."/>
            <person name="Veenstra G.J."/>
            <person name="Fujiyama A."/>
            <person name="Harland R.M."/>
            <person name="Taira M."/>
            <person name="Rokhsar D.S."/>
        </authorList>
    </citation>
    <scope>NUCLEOTIDE SEQUENCE [LARGE SCALE GENOMIC DNA]</scope>
    <source>
        <strain evidence="2">J</strain>
    </source>
</reference>
<proteinExistence type="predicted"/>
<accession>A0A974CNR7</accession>
<gene>
    <name evidence="1" type="ORF">XELAEV_18031430mg</name>
</gene>
<protein>
    <submittedName>
        <fullName evidence="1">Uncharacterized protein</fullName>
    </submittedName>
</protein>